<keyword evidence="2" id="KW-1185">Reference proteome</keyword>
<accession>A0ABQ9F1J5</accession>
<comment type="caution">
    <text evidence="1">The sequence shown here is derived from an EMBL/GenBank/DDBJ whole genome shotgun (WGS) entry which is preliminary data.</text>
</comment>
<dbReference type="Proteomes" id="UP001217089">
    <property type="component" value="Unassembled WGS sequence"/>
</dbReference>
<evidence type="ECO:0000313" key="2">
    <source>
        <dbReference type="Proteomes" id="UP001217089"/>
    </source>
</evidence>
<gene>
    <name evidence="1" type="ORF">KUTeg_011179</name>
</gene>
<sequence>MSVIGRVGECSPPYLVMPITIESSKPRMCHDARFFLNLCVKDYPFTLDTLKEVPRLIERNTFMSSLDDKSGYAFCCIKTLGHSLGWNLRVGLWYLTLSFGFKASANIYHMTGLVPISYCRALGVSVKKLKVYLTRMGYKQHIEVIYILCQTLCLFTPTRPFLGMICDSKRLCFVLPDDKKQTFITLREDILKSKEVHLKTLQRFAGKSNSLMLAVPAAKLYSKEVKRAISMASKKVNRYLYYNLKEELLYWGFLDNWSDNKILIPIHNLVTFGVTNFRLFILWRLKPFKGPVKNSRIDIYCDNMAVVGAWNNHGASDPALNKILKEILVISQESNIDLHLFYFSTKDNPADIESRRISMQDVKLADEKWKIGQCMFIPHTVDLMAIDSNVLYSPFPSKLSAGVNVFSQDVSGEDMHMCFRYFESCIGNYTIIVPDLYPRPTGILRIVRTAELCRSCGYANDAEFNFFSFVVLKDQNLLK</sequence>
<dbReference type="EMBL" id="JARBDR010000517">
    <property type="protein sequence ID" value="KAJ8311269.1"/>
    <property type="molecule type" value="Genomic_DNA"/>
</dbReference>
<dbReference type="InterPro" id="IPR043502">
    <property type="entry name" value="DNA/RNA_pol_sf"/>
</dbReference>
<protein>
    <submittedName>
        <fullName evidence="1">Uncharacterized protein</fullName>
    </submittedName>
</protein>
<reference evidence="1 2" key="1">
    <citation type="submission" date="2022-12" db="EMBL/GenBank/DDBJ databases">
        <title>Chromosome-level genome of Tegillarca granosa.</title>
        <authorList>
            <person name="Kim J."/>
        </authorList>
    </citation>
    <scope>NUCLEOTIDE SEQUENCE [LARGE SCALE GENOMIC DNA]</scope>
    <source>
        <strain evidence="1">Teg-2019</strain>
        <tissue evidence="1">Adductor muscle</tissue>
    </source>
</reference>
<dbReference type="SUPFAM" id="SSF56672">
    <property type="entry name" value="DNA/RNA polymerases"/>
    <property type="match status" value="1"/>
</dbReference>
<organism evidence="1 2">
    <name type="scientific">Tegillarca granosa</name>
    <name type="common">Malaysian cockle</name>
    <name type="synonym">Anadara granosa</name>
    <dbReference type="NCBI Taxonomy" id="220873"/>
    <lineage>
        <taxon>Eukaryota</taxon>
        <taxon>Metazoa</taxon>
        <taxon>Spiralia</taxon>
        <taxon>Lophotrochozoa</taxon>
        <taxon>Mollusca</taxon>
        <taxon>Bivalvia</taxon>
        <taxon>Autobranchia</taxon>
        <taxon>Pteriomorphia</taxon>
        <taxon>Arcoida</taxon>
        <taxon>Arcoidea</taxon>
        <taxon>Arcidae</taxon>
        <taxon>Tegillarca</taxon>
    </lineage>
</organism>
<evidence type="ECO:0000313" key="1">
    <source>
        <dbReference type="EMBL" id="KAJ8311269.1"/>
    </source>
</evidence>
<dbReference type="InterPro" id="IPR052055">
    <property type="entry name" value="Hepadnavirus_pol/RT"/>
</dbReference>
<proteinExistence type="predicted"/>
<dbReference type="PANTHER" id="PTHR33050">
    <property type="entry name" value="REVERSE TRANSCRIPTASE DOMAIN-CONTAINING PROTEIN"/>
    <property type="match status" value="1"/>
</dbReference>
<name>A0ABQ9F1J5_TEGGR</name>
<dbReference type="PANTHER" id="PTHR33050:SF7">
    <property type="entry name" value="RIBONUCLEASE H"/>
    <property type="match status" value="1"/>
</dbReference>